<dbReference type="SMART" id="SM00901">
    <property type="entry name" value="FRG"/>
    <property type="match status" value="1"/>
</dbReference>
<accession>A0ABN0DP07</accession>
<keyword evidence="3" id="KW-1185">Reference proteome</keyword>
<gene>
    <name evidence="2" type="ORF">HMPREF9432_01254</name>
</gene>
<organism evidence="2 3">
    <name type="scientific">Selenomonas noxia F0398</name>
    <dbReference type="NCBI Taxonomy" id="702437"/>
    <lineage>
        <taxon>Bacteria</taxon>
        <taxon>Bacillati</taxon>
        <taxon>Bacillota</taxon>
        <taxon>Negativicutes</taxon>
        <taxon>Selenomonadales</taxon>
        <taxon>Selenomonadaceae</taxon>
        <taxon>Selenomonas</taxon>
    </lineage>
</organism>
<dbReference type="InterPro" id="IPR014966">
    <property type="entry name" value="FRG-dom"/>
</dbReference>
<evidence type="ECO:0000259" key="1">
    <source>
        <dbReference type="SMART" id="SM00901"/>
    </source>
</evidence>
<name>A0ABN0DP07_9FIRM</name>
<dbReference type="RefSeq" id="WP_006696519.1">
    <property type="nucleotide sequence ID" value="NZ_JH376859.1"/>
</dbReference>
<sequence length="422" mass="48778">MESYENAESGYPDDRIVIESVGDFIHKIRGIDDESEKLGSNHVFVFRGQRTSDWTVEPSIFRDQYLSIEHDLLQQPLLQNPNEFNYSMDVFEIMTKYQHYGMCTRLLDLTTNPLVALYFACESHEPDKLDGISAINSDEAEENSYGVVYYKSDYVVAATDQKVKIVSALAQMNLNQMSSIESVLDELNRRNVISVGEKKKWISHDGVKEFIGILQENYLVRPVYSNNRLIRQSGMFMLASCFTVKGNDINDFIIEKSKDNFQRIFDGRFYIAEENKNAILQELDRCNINEATLFPELDHQLRYIKSSVKGKKAASDFVKYEPSASKLQGLKINDEVASTQEFKSATKKYLSNKYENKIVDELWRIIFECTKNIDWYKESNKSKIVMKITRFLKGQGKTMGDSKQAAERIYEFVIYKAQKLSL</sequence>
<evidence type="ECO:0000313" key="3">
    <source>
        <dbReference type="Proteomes" id="UP000003175"/>
    </source>
</evidence>
<protein>
    <recommendedName>
        <fullName evidence="1">FRG domain-containing protein</fullName>
    </recommendedName>
</protein>
<feature type="domain" description="FRG" evidence="1">
    <location>
        <begin position="40"/>
        <end position="149"/>
    </location>
</feature>
<evidence type="ECO:0000313" key="2">
    <source>
        <dbReference type="EMBL" id="EHG24404.1"/>
    </source>
</evidence>
<comment type="caution">
    <text evidence="2">The sequence shown here is derived from an EMBL/GenBank/DDBJ whole genome shotgun (WGS) entry which is preliminary data.</text>
</comment>
<proteinExistence type="predicted"/>
<dbReference type="Pfam" id="PF08867">
    <property type="entry name" value="FRG"/>
    <property type="match status" value="1"/>
</dbReference>
<dbReference type="EMBL" id="ADGH01000012">
    <property type="protein sequence ID" value="EHG24404.1"/>
    <property type="molecule type" value="Genomic_DNA"/>
</dbReference>
<dbReference type="Proteomes" id="UP000003175">
    <property type="component" value="Unassembled WGS sequence"/>
</dbReference>
<reference evidence="2 3" key="1">
    <citation type="submission" date="2011-08" db="EMBL/GenBank/DDBJ databases">
        <title>The Genome Sequence of Selenomonas noxia F0398.</title>
        <authorList>
            <consortium name="The Broad Institute Genome Sequencing Platform"/>
            <person name="Earl A."/>
            <person name="Ward D."/>
            <person name="Feldgarden M."/>
            <person name="Gevers D."/>
            <person name="Izard J."/>
            <person name="Ganesan A."/>
            <person name="Blanton J.M."/>
            <person name="Baranova O.V."/>
            <person name="Tanner A.C."/>
            <person name="Dewhirst F.E."/>
            <person name="Young S.K."/>
            <person name="Zeng Q."/>
            <person name="Gargeya S."/>
            <person name="Fitzgerald M."/>
            <person name="Haas B."/>
            <person name="Abouelleil A."/>
            <person name="Alvarado L."/>
            <person name="Arachchi H.M."/>
            <person name="Berlin A."/>
            <person name="Brown A."/>
            <person name="Chapman S.B."/>
            <person name="Chen Z."/>
            <person name="Dunbar C."/>
            <person name="Freedman E."/>
            <person name="Gearin G."/>
            <person name="Gellesch M."/>
            <person name="Goldberg J."/>
            <person name="Griggs A."/>
            <person name="Gujja S."/>
            <person name="Heiman D."/>
            <person name="Howarth C."/>
            <person name="Larson L."/>
            <person name="Lui A."/>
            <person name="MacDonald P.J.P."/>
            <person name="Montmayeur A."/>
            <person name="Murphy C."/>
            <person name="Neiman D."/>
            <person name="Pearson M."/>
            <person name="Priest M."/>
            <person name="Roberts A."/>
            <person name="Saif S."/>
            <person name="Shea T."/>
            <person name="Shenoy N."/>
            <person name="Sisk P."/>
            <person name="Stolte C."/>
            <person name="Sykes S."/>
            <person name="Wortman J."/>
            <person name="Nusbaum C."/>
            <person name="Birren B."/>
        </authorList>
    </citation>
    <scope>NUCLEOTIDE SEQUENCE [LARGE SCALE GENOMIC DNA]</scope>
    <source>
        <strain evidence="2 3">F0398</strain>
    </source>
</reference>